<feature type="domain" description="Protein kinase" evidence="1">
    <location>
        <begin position="362"/>
        <end position="592"/>
    </location>
</feature>
<dbReference type="GO" id="GO:0004672">
    <property type="term" value="F:protein kinase activity"/>
    <property type="evidence" value="ECO:0007669"/>
    <property type="project" value="InterPro"/>
</dbReference>
<evidence type="ECO:0000259" key="1">
    <source>
        <dbReference type="PROSITE" id="PS50011"/>
    </source>
</evidence>
<protein>
    <recommendedName>
        <fullName evidence="1">Protein kinase domain-containing protein</fullName>
    </recommendedName>
</protein>
<dbReference type="OrthoDB" id="3250441at2759"/>
<dbReference type="SUPFAM" id="SSF56112">
    <property type="entry name" value="Protein kinase-like (PK-like)"/>
    <property type="match status" value="1"/>
</dbReference>
<evidence type="ECO:0000313" key="2">
    <source>
        <dbReference type="EMBL" id="KAF6743657.1"/>
    </source>
</evidence>
<dbReference type="AlphaFoldDB" id="A0A8H6LWV7"/>
<dbReference type="Pfam" id="PF06293">
    <property type="entry name" value="Kdo"/>
    <property type="match status" value="1"/>
</dbReference>
<name>A0A8H6LWV7_9AGAR</name>
<proteinExistence type="predicted"/>
<dbReference type="PROSITE" id="PS50011">
    <property type="entry name" value="PROTEIN_KINASE_DOM"/>
    <property type="match status" value="1"/>
</dbReference>
<organism evidence="2 3">
    <name type="scientific">Ephemerocybe angulata</name>
    <dbReference type="NCBI Taxonomy" id="980116"/>
    <lineage>
        <taxon>Eukaryota</taxon>
        <taxon>Fungi</taxon>
        <taxon>Dikarya</taxon>
        <taxon>Basidiomycota</taxon>
        <taxon>Agaricomycotina</taxon>
        <taxon>Agaricomycetes</taxon>
        <taxon>Agaricomycetidae</taxon>
        <taxon>Agaricales</taxon>
        <taxon>Agaricineae</taxon>
        <taxon>Psathyrellaceae</taxon>
        <taxon>Ephemerocybe</taxon>
    </lineage>
</organism>
<gene>
    <name evidence="2" type="ORF">DFP72DRAFT_1020092</name>
</gene>
<dbReference type="EMBL" id="JACGCI010000139">
    <property type="protein sequence ID" value="KAF6743657.1"/>
    <property type="molecule type" value="Genomic_DNA"/>
</dbReference>
<dbReference type="InterPro" id="IPR011009">
    <property type="entry name" value="Kinase-like_dom_sf"/>
</dbReference>
<reference evidence="2 3" key="1">
    <citation type="submission" date="2020-07" db="EMBL/GenBank/DDBJ databases">
        <title>Comparative genomics of pyrophilous fungi reveals a link between fire events and developmental genes.</title>
        <authorList>
            <consortium name="DOE Joint Genome Institute"/>
            <person name="Steindorff A.S."/>
            <person name="Carver A."/>
            <person name="Calhoun S."/>
            <person name="Stillman K."/>
            <person name="Liu H."/>
            <person name="Lipzen A."/>
            <person name="Pangilinan J."/>
            <person name="Labutti K."/>
            <person name="Bruns T.D."/>
            <person name="Grigoriev I.V."/>
        </authorList>
    </citation>
    <scope>NUCLEOTIDE SEQUENCE [LARGE SCALE GENOMIC DNA]</scope>
    <source>
        <strain evidence="2 3">CBS 144469</strain>
    </source>
</reference>
<dbReference type="Proteomes" id="UP000521943">
    <property type="component" value="Unassembled WGS sequence"/>
</dbReference>
<accession>A0A8H6LWV7</accession>
<keyword evidence="3" id="KW-1185">Reference proteome</keyword>
<evidence type="ECO:0000313" key="3">
    <source>
        <dbReference type="Proteomes" id="UP000521943"/>
    </source>
</evidence>
<dbReference type="InterPro" id="IPR000719">
    <property type="entry name" value="Prot_kinase_dom"/>
</dbReference>
<dbReference type="Gene3D" id="1.10.510.10">
    <property type="entry name" value="Transferase(Phosphotransferase) domain 1"/>
    <property type="match status" value="1"/>
</dbReference>
<comment type="caution">
    <text evidence="2">The sequence shown here is derived from an EMBL/GenBank/DDBJ whole genome shotgun (WGS) entry which is preliminary data.</text>
</comment>
<sequence length="592" mass="65940">MSLILMCSYPIDVPATFLVKIKKEVLIDVLARKVRKELKGLGINVLLTDVSLYKTDINLEPLGDLKSRALRFLHEHQEEALSRLGNVGEFFPDAPITQVHILVVTPEVMEYLEIIDNPKANYARKIRKDLDEKVKKKLPSKIAPSFMVRSSRQLSSFFSGNVYKNHLPAALFNGPLGRLQQRFGSDWLPDESTIQMAREYIALATESYPNEKDRQFAIKLPIEGMLGPATGWNKKLRFADDIEPDACWLTASGEFSCTILELKNTPGLEGDPIFQCIADLGEIVASSRYDPHRGWCNFPTVLIGLAGARIQVSIAVYIGALFISDLWTVDLAAGVHASATTIQLARTFGAISMCCRELEAYFNRGRIHPSSQFDISFLYPHPIATDGTLIPSIKYDKYLGLDGSPVETLSDLGQRHTVLYTGFLDDGKPVVIKFMPFYNEDAHTLLAEAGLAPQLHFCNPIVGDLVMVVMEDIRGAATSVRQLMQGHRCPRLSHVILKEVKRAVKLLHDADMVFGDLREGNILYSNDQETGQERIVLVDFDCAGVAGKSRYPATILNTAGGWEPGVFPCGIMEKVHDLWQIQHLERVITTVS</sequence>
<dbReference type="GO" id="GO:0005524">
    <property type="term" value="F:ATP binding"/>
    <property type="evidence" value="ECO:0007669"/>
    <property type="project" value="InterPro"/>
</dbReference>